<proteinExistence type="predicted"/>
<reference evidence="2" key="1">
    <citation type="journal article" date="2022" name="Mol. Ecol. Resour.">
        <title>The genomes of chicory, endive, great burdock and yacon provide insights into Asteraceae palaeo-polyploidization history and plant inulin production.</title>
        <authorList>
            <person name="Fan W."/>
            <person name="Wang S."/>
            <person name="Wang H."/>
            <person name="Wang A."/>
            <person name="Jiang F."/>
            <person name="Liu H."/>
            <person name="Zhao H."/>
            <person name="Xu D."/>
            <person name="Zhang Y."/>
        </authorList>
    </citation>
    <scope>NUCLEOTIDE SEQUENCE [LARGE SCALE GENOMIC DNA]</scope>
    <source>
        <strain evidence="2">cv. Niubang</strain>
    </source>
</reference>
<dbReference type="Proteomes" id="UP001055879">
    <property type="component" value="Linkage Group LG05"/>
</dbReference>
<dbReference type="EMBL" id="CM042051">
    <property type="protein sequence ID" value="KAI3727856.1"/>
    <property type="molecule type" value="Genomic_DNA"/>
</dbReference>
<organism evidence="1 2">
    <name type="scientific">Arctium lappa</name>
    <name type="common">Greater burdock</name>
    <name type="synonym">Lappa major</name>
    <dbReference type="NCBI Taxonomy" id="4217"/>
    <lineage>
        <taxon>Eukaryota</taxon>
        <taxon>Viridiplantae</taxon>
        <taxon>Streptophyta</taxon>
        <taxon>Embryophyta</taxon>
        <taxon>Tracheophyta</taxon>
        <taxon>Spermatophyta</taxon>
        <taxon>Magnoliopsida</taxon>
        <taxon>eudicotyledons</taxon>
        <taxon>Gunneridae</taxon>
        <taxon>Pentapetalae</taxon>
        <taxon>asterids</taxon>
        <taxon>campanulids</taxon>
        <taxon>Asterales</taxon>
        <taxon>Asteraceae</taxon>
        <taxon>Carduoideae</taxon>
        <taxon>Cardueae</taxon>
        <taxon>Arctiinae</taxon>
        <taxon>Arctium</taxon>
    </lineage>
</organism>
<accession>A0ACB9C0R0</accession>
<evidence type="ECO:0000313" key="1">
    <source>
        <dbReference type="EMBL" id="KAI3727856.1"/>
    </source>
</evidence>
<comment type="caution">
    <text evidence="1">The sequence shown here is derived from an EMBL/GenBank/DDBJ whole genome shotgun (WGS) entry which is preliminary data.</text>
</comment>
<sequence>MDFSTTKVYQRTRSCYEKIYLEFNKKKKSERICNGGDGLICESGGDRVKARVDGVVFTGESSGKSSEGLRGSNGRRDEIDAVSRKIKGGTKGRGELGKVSKRGKNVRRGDLIGDFENNDDDDDGVGLEKSLRRGRSKSRIEEDFGGGKAEKILQRGKRRGTNVSRNGLVDESEDDCRHDDDDGLQLTKSFGRDQSKFNVEGVSGSGKTKKKFKNRSNRVCLGVKRGLGENLTNHKRVGTNDSLQTSESDDDALSYLGDNVRLSKSFGSNDSKSDHVSEKIENKSEEGFVNNTTASNGDFSLAESDDDEGVIYLGDNVTCLDDYDPSHSSRVESNEVKVNAVELDSMRVDDENHDDSLGLKAAEEDEDDPQEFELSEEDSSDWGEEDDGDRRDLQPSENDNDAAGVKDFIIISSSSSSDSEDGQEDENDMVDVYDDDPSVLVVGNIGDTENKVLTEMFEKRMLDEGDKEEEDVHEGKYSLKGKSVNEPGKNGKLNFIEPGVGKKRSGDGIDKQKTIEGRLKKMRTDGDTEGWQDISTCLPSHLCPVPKLKNNQLIQGGPFFIEEHRKLDFSFEDENDGGAEETFLQIVDEKGTQKAGKSTGRKINGFVNKIDVIKILTDSMREGGDKDLLQRHVSPIEDSPPEETPLDRVLSLKFRFEDEEDMKPEKLECEMEVDGLFDEMNMCLQFSEIGYSGASVVDRGDANFSMEEADQFTRCRQGKHLLTINDQFGIICRCCSYVEMEIRDILPPLSKNGRGGHGRHDIDKADSQKISPDLKWADCHPEALCDSKRSTYEKGTVWDLVPGVKETMYPHQREGFEFIWKKIAGGTYIEKLDKCLPNGGSGCIISHAPGTGKSRLTIVFLQAFMRMYPNSRPLIIAPRCMLLTWEEEFKKWDVDVPFYILNNNECSGQEDTVAVSLLKQAGNGKSVRCLRMLKLYSWKKKSSVLGITYRLFESLAGEEGKRKRSVNTPEHEEIKRILLQAPTLLVLDEGHTPRNDQSLVWKALQNVKTKRSIILSGTPFQNNFDELYNTLCLVNPLLSFGITPIRNDEFSKKRGWKNNAARGQWDSITSSIRKSQHKLHELKAMIDPFVHVHKGTILQERLPGLRDALVVLKPTTTQQKLLGKIGGTKLSLENDYMMSLVSVHPSLLSEYVTHNEQFRKVLKMFERDPRVGVKTQFLMELIKLSGALNEKVLVFSQYIKPLGFIMELLKTKFQWVEGRECLYMDGQQEEKHRQASINTLNDPKSEVKVLLASIRACSEGISLVGASRVVLLDVVWNPSVERQAISRAYRLGQTKLVHVYHLVTGTMEGEKYIRQIEKSHLSELVFSSKNRDSLNPTISPTVSADKILEEMVQHEKLQHMFEKVIYQPKESDLIHTFG</sequence>
<name>A0ACB9C0R0_ARCLA</name>
<protein>
    <submittedName>
        <fullName evidence="1">Uncharacterized protein</fullName>
    </submittedName>
</protein>
<evidence type="ECO:0000313" key="2">
    <source>
        <dbReference type="Proteomes" id="UP001055879"/>
    </source>
</evidence>
<gene>
    <name evidence="1" type="ORF">L6452_16476</name>
</gene>
<reference evidence="1 2" key="2">
    <citation type="journal article" date="2022" name="Mol. Ecol. Resour.">
        <title>The genomes of chicory, endive, great burdock and yacon provide insights into Asteraceae paleo-polyploidization history and plant inulin production.</title>
        <authorList>
            <person name="Fan W."/>
            <person name="Wang S."/>
            <person name="Wang H."/>
            <person name="Wang A."/>
            <person name="Jiang F."/>
            <person name="Liu H."/>
            <person name="Zhao H."/>
            <person name="Xu D."/>
            <person name="Zhang Y."/>
        </authorList>
    </citation>
    <scope>NUCLEOTIDE SEQUENCE [LARGE SCALE GENOMIC DNA]</scope>
    <source>
        <strain evidence="2">cv. Niubang</strain>
    </source>
</reference>
<keyword evidence="2" id="KW-1185">Reference proteome</keyword>